<keyword evidence="2" id="KW-1185">Reference proteome</keyword>
<organism evidence="1 2">
    <name type="scientific">Prauserella alba</name>
    <dbReference type="NCBI Taxonomy" id="176898"/>
    <lineage>
        <taxon>Bacteria</taxon>
        <taxon>Bacillati</taxon>
        <taxon>Actinomycetota</taxon>
        <taxon>Actinomycetes</taxon>
        <taxon>Pseudonocardiales</taxon>
        <taxon>Pseudonocardiaceae</taxon>
        <taxon>Prauserella</taxon>
    </lineage>
</organism>
<gene>
    <name evidence="1" type="ORF">GCM10009675_09720</name>
</gene>
<dbReference type="EMBL" id="BAAALM010000004">
    <property type="protein sequence ID" value="GAA1196622.1"/>
    <property type="molecule type" value="Genomic_DNA"/>
</dbReference>
<accession>A0ABN1V646</accession>
<comment type="caution">
    <text evidence="1">The sequence shown here is derived from an EMBL/GenBank/DDBJ whole genome shotgun (WGS) entry which is preliminary data.</text>
</comment>
<proteinExistence type="predicted"/>
<evidence type="ECO:0000313" key="1">
    <source>
        <dbReference type="EMBL" id="GAA1196622.1"/>
    </source>
</evidence>
<reference evidence="1 2" key="1">
    <citation type="journal article" date="2019" name="Int. J. Syst. Evol. Microbiol.">
        <title>The Global Catalogue of Microorganisms (GCM) 10K type strain sequencing project: providing services to taxonomists for standard genome sequencing and annotation.</title>
        <authorList>
            <consortium name="The Broad Institute Genomics Platform"/>
            <consortium name="The Broad Institute Genome Sequencing Center for Infectious Disease"/>
            <person name="Wu L."/>
            <person name="Ma J."/>
        </authorList>
    </citation>
    <scope>NUCLEOTIDE SEQUENCE [LARGE SCALE GENOMIC DNA]</scope>
    <source>
        <strain evidence="1 2">JCM 13022</strain>
    </source>
</reference>
<protein>
    <submittedName>
        <fullName evidence="1">Uncharacterized protein</fullName>
    </submittedName>
</protein>
<dbReference type="Proteomes" id="UP001500467">
    <property type="component" value="Unassembled WGS sequence"/>
</dbReference>
<evidence type="ECO:0000313" key="2">
    <source>
        <dbReference type="Proteomes" id="UP001500467"/>
    </source>
</evidence>
<name>A0ABN1V646_9PSEU</name>
<sequence length="157" mass="16223">MAVRVGVVTPAVTLVCDQSRVGLFGRVRRVSARGRARRAGTGRSRRRGTGAAGALPGVSLGTAVVGPALLVGAARAGLALLAGTLIRMALVVRTTLPAAGLVRTTGRWRLPAARILLRVNRAALPFGWPLRLGRALRLGGPLSFGWPLGLPGRPAFG</sequence>